<dbReference type="InterPro" id="IPR012318">
    <property type="entry name" value="HTH_CRP"/>
</dbReference>
<name>A0ABW4XQX0_9GAMM</name>
<evidence type="ECO:0000313" key="6">
    <source>
        <dbReference type="Proteomes" id="UP001597380"/>
    </source>
</evidence>
<proteinExistence type="predicted"/>
<dbReference type="SUPFAM" id="SSF51206">
    <property type="entry name" value="cAMP-binding domain-like"/>
    <property type="match status" value="1"/>
</dbReference>
<evidence type="ECO:0000256" key="2">
    <source>
        <dbReference type="ARBA" id="ARBA00023125"/>
    </source>
</evidence>
<dbReference type="InterPro" id="IPR018490">
    <property type="entry name" value="cNMP-bd_dom_sf"/>
</dbReference>
<comment type="caution">
    <text evidence="5">The sequence shown here is derived from an EMBL/GenBank/DDBJ whole genome shotgun (WGS) entry which is preliminary data.</text>
</comment>
<gene>
    <name evidence="5" type="ORF">ACFSJ3_18285</name>
</gene>
<evidence type="ECO:0000259" key="4">
    <source>
        <dbReference type="Pfam" id="PF13545"/>
    </source>
</evidence>
<organism evidence="5 6">
    <name type="scientific">Corallincola platygyrae</name>
    <dbReference type="NCBI Taxonomy" id="1193278"/>
    <lineage>
        <taxon>Bacteria</taxon>
        <taxon>Pseudomonadati</taxon>
        <taxon>Pseudomonadota</taxon>
        <taxon>Gammaproteobacteria</taxon>
        <taxon>Alteromonadales</taxon>
        <taxon>Psychromonadaceae</taxon>
        <taxon>Corallincola</taxon>
    </lineage>
</organism>
<keyword evidence="6" id="KW-1185">Reference proteome</keyword>
<dbReference type="Gene3D" id="2.60.120.10">
    <property type="entry name" value="Jelly Rolls"/>
    <property type="match status" value="1"/>
</dbReference>
<dbReference type="EMBL" id="JBHUHT010000030">
    <property type="protein sequence ID" value="MFD2097941.1"/>
    <property type="molecule type" value="Genomic_DNA"/>
</dbReference>
<dbReference type="Gene3D" id="1.10.10.10">
    <property type="entry name" value="Winged helix-like DNA-binding domain superfamily/Winged helix DNA-binding domain"/>
    <property type="match status" value="1"/>
</dbReference>
<dbReference type="InterPro" id="IPR036388">
    <property type="entry name" value="WH-like_DNA-bd_sf"/>
</dbReference>
<keyword evidence="1" id="KW-0805">Transcription regulation</keyword>
<dbReference type="Pfam" id="PF13545">
    <property type="entry name" value="HTH_Crp_2"/>
    <property type="match status" value="1"/>
</dbReference>
<sequence length="251" mass="28019">MSRSLPSRSPHHNIAADTVKWCCPLDEDLKRQLLAIAELDTSIRSALNGYAFGNLNGVIYILNGSQTVCLGNETGNGLVGAVMGQGDWLGALTIGNRYQAYLMTEELAPTELLYFPGKKILNLAKTYPDIYRWLFHTAQSTQLKWLQANLAAHQSRFTRAAFALIEVTARQHDPIPTQPEIRVSQDQLARLSGFSRSRLNEVLRIFEQKGYVKLGRGKITLTSLAGLNEHLQELHTVFVTDSLTLRLSKEP</sequence>
<dbReference type="Proteomes" id="UP001597380">
    <property type="component" value="Unassembled WGS sequence"/>
</dbReference>
<evidence type="ECO:0000256" key="1">
    <source>
        <dbReference type="ARBA" id="ARBA00023015"/>
    </source>
</evidence>
<keyword evidence="3" id="KW-0804">Transcription</keyword>
<dbReference type="SUPFAM" id="SSF46785">
    <property type="entry name" value="Winged helix' DNA-binding domain"/>
    <property type="match status" value="1"/>
</dbReference>
<evidence type="ECO:0000313" key="5">
    <source>
        <dbReference type="EMBL" id="MFD2097941.1"/>
    </source>
</evidence>
<reference evidence="6" key="1">
    <citation type="journal article" date="2019" name="Int. J. Syst. Evol. Microbiol.">
        <title>The Global Catalogue of Microorganisms (GCM) 10K type strain sequencing project: providing services to taxonomists for standard genome sequencing and annotation.</title>
        <authorList>
            <consortium name="The Broad Institute Genomics Platform"/>
            <consortium name="The Broad Institute Genome Sequencing Center for Infectious Disease"/>
            <person name="Wu L."/>
            <person name="Ma J."/>
        </authorList>
    </citation>
    <scope>NUCLEOTIDE SEQUENCE [LARGE SCALE GENOMIC DNA]</scope>
    <source>
        <strain evidence="6">CGMCC 1.10992</strain>
    </source>
</reference>
<keyword evidence="2" id="KW-0238">DNA-binding</keyword>
<evidence type="ECO:0000256" key="3">
    <source>
        <dbReference type="ARBA" id="ARBA00023163"/>
    </source>
</evidence>
<protein>
    <submittedName>
        <fullName evidence="5">Crp/Fnr family transcriptional regulator</fullName>
    </submittedName>
</protein>
<dbReference type="InterPro" id="IPR014710">
    <property type="entry name" value="RmlC-like_jellyroll"/>
</dbReference>
<dbReference type="InterPro" id="IPR036390">
    <property type="entry name" value="WH_DNA-bd_sf"/>
</dbReference>
<dbReference type="RefSeq" id="WP_345340081.1">
    <property type="nucleotide sequence ID" value="NZ_BAABLI010000013.1"/>
</dbReference>
<feature type="domain" description="HTH crp-type" evidence="4">
    <location>
        <begin position="159"/>
        <end position="229"/>
    </location>
</feature>
<accession>A0ABW4XQX0</accession>